<dbReference type="Pfam" id="PF14291">
    <property type="entry name" value="DUF4371"/>
    <property type="match status" value="1"/>
</dbReference>
<proteinExistence type="predicted"/>
<evidence type="ECO:0000259" key="2">
    <source>
        <dbReference type="Pfam" id="PF14291"/>
    </source>
</evidence>
<evidence type="ECO:0000259" key="1">
    <source>
        <dbReference type="Pfam" id="PF05699"/>
    </source>
</evidence>
<dbReference type="RefSeq" id="XP_025415162.1">
    <property type="nucleotide sequence ID" value="XM_025559377.1"/>
</dbReference>
<protein>
    <submittedName>
        <fullName evidence="4">Zinc finger MYM-type protein 6-like</fullName>
    </submittedName>
</protein>
<feature type="domain" description="HAT C-terminal dimerisation" evidence="1">
    <location>
        <begin position="532"/>
        <end position="592"/>
    </location>
</feature>
<name>A0A8B8FWE2_9HEMI</name>
<dbReference type="InterPro" id="IPR008906">
    <property type="entry name" value="HATC_C_dom"/>
</dbReference>
<dbReference type="InterPro" id="IPR012337">
    <property type="entry name" value="RNaseH-like_sf"/>
</dbReference>
<dbReference type="PANTHER" id="PTHR45749">
    <property type="match status" value="1"/>
</dbReference>
<evidence type="ECO:0000313" key="4">
    <source>
        <dbReference type="RefSeq" id="XP_025415162.1"/>
    </source>
</evidence>
<dbReference type="PANTHER" id="PTHR45749:SF37">
    <property type="entry name" value="OS05G0311600 PROTEIN"/>
    <property type="match status" value="1"/>
</dbReference>
<dbReference type="GeneID" id="112686904"/>
<dbReference type="SUPFAM" id="SSF53098">
    <property type="entry name" value="Ribonuclease H-like"/>
    <property type="match status" value="1"/>
</dbReference>
<reference evidence="4" key="1">
    <citation type="submission" date="2025-08" db="UniProtKB">
        <authorList>
            <consortium name="RefSeq"/>
        </authorList>
    </citation>
    <scope>IDENTIFICATION</scope>
    <source>
        <tissue evidence="4">Whole body</tissue>
    </source>
</reference>
<keyword evidence="3" id="KW-1185">Reference proteome</keyword>
<accession>A0A8B8FWE2</accession>
<dbReference type="InterPro" id="IPR025398">
    <property type="entry name" value="DUF4371"/>
</dbReference>
<gene>
    <name evidence="4" type="primary">LOC112686904</name>
</gene>
<feature type="domain" description="DUF4371" evidence="2">
    <location>
        <begin position="37"/>
        <end position="211"/>
    </location>
</feature>
<dbReference type="AlphaFoldDB" id="A0A8B8FWE2"/>
<dbReference type="Pfam" id="PF05699">
    <property type="entry name" value="Dimer_Tnp_hAT"/>
    <property type="match status" value="1"/>
</dbReference>
<dbReference type="Proteomes" id="UP000694846">
    <property type="component" value="Unplaced"/>
</dbReference>
<sequence length="617" mass="70610">MTAKINYLGSNSIDIALDESRIIAISQREKERLHNRSVLVRLIDIMLCLAKSGKPFRGHNKQKSSVCKGMFLDFVSVLKKYDETLRNHIDNGKKNVLYTSNLIQNDLLKSINNVMKRKISSKIKNKLISVCADETSDVGYREQMFVVVRFFDPLKNKPTEIFIGLQRLHSVDPSSIFNSLTEKIKEINVDWSSVLAVCFDGAATFSGKNNGVQAKIKIENPQIQYIHCYGHCLNLVLVDSLGHKNRVVFDFFGCVQMIFSFVEGSPIRHSVLEKISQQTNNKLKTLKSLSTTRWACRSEAIEAVDHNYDSLIQCLSEIYKTTKLADVRLKANGLIHNLKSFNFIFALTVLKPILIQIRIVSAKLQSPDIDLLAAVSIVEALKKSLTDLRTDEDNYSTLFDKVLDICSSQKIEIPNVKQRKVSSRIDSNNTQHFISDKKIEMKCFVYYTVLDDLLNGLEERFSQETLLLISAIGRLLQFNLHEHDLILLSNRFNLNDSELEAELRLLKSLPEFEIGKTSKTIYQWLNNLSTNNLCNSFQNFYKILTLFVTMPVTSCSCERSFSKLSLVKTKLRSCMTQDRLESTMLIFVEQELASELDPEDIIEEFKHLNNTQRRLEL</sequence>
<dbReference type="GO" id="GO:0046983">
    <property type="term" value="F:protein dimerization activity"/>
    <property type="evidence" value="ECO:0007669"/>
    <property type="project" value="InterPro"/>
</dbReference>
<organism evidence="3 4">
    <name type="scientific">Sipha flava</name>
    <name type="common">yellow sugarcane aphid</name>
    <dbReference type="NCBI Taxonomy" id="143950"/>
    <lineage>
        <taxon>Eukaryota</taxon>
        <taxon>Metazoa</taxon>
        <taxon>Ecdysozoa</taxon>
        <taxon>Arthropoda</taxon>
        <taxon>Hexapoda</taxon>
        <taxon>Insecta</taxon>
        <taxon>Pterygota</taxon>
        <taxon>Neoptera</taxon>
        <taxon>Paraneoptera</taxon>
        <taxon>Hemiptera</taxon>
        <taxon>Sternorrhyncha</taxon>
        <taxon>Aphidomorpha</taxon>
        <taxon>Aphidoidea</taxon>
        <taxon>Aphididae</taxon>
        <taxon>Sipha</taxon>
    </lineage>
</organism>
<evidence type="ECO:0000313" key="3">
    <source>
        <dbReference type="Proteomes" id="UP000694846"/>
    </source>
</evidence>
<dbReference type="OrthoDB" id="6621924at2759"/>